<feature type="region of interest" description="Disordered" evidence="1">
    <location>
        <begin position="356"/>
        <end position="376"/>
    </location>
</feature>
<keyword evidence="3" id="KW-1185">Reference proteome</keyword>
<dbReference type="EMBL" id="UYYA01004761">
    <property type="protein sequence ID" value="VDM63279.1"/>
    <property type="molecule type" value="Genomic_DNA"/>
</dbReference>
<name>A0A158PLR0_ANGCS</name>
<reference evidence="2 3" key="2">
    <citation type="submission" date="2018-11" db="EMBL/GenBank/DDBJ databases">
        <authorList>
            <consortium name="Pathogen Informatics"/>
        </authorList>
    </citation>
    <scope>NUCLEOTIDE SEQUENCE [LARGE SCALE GENOMIC DNA]</scope>
    <source>
        <strain evidence="2 3">Costa Rica</strain>
    </source>
</reference>
<gene>
    <name evidence="2" type="ORF">ACOC_LOCUS11694</name>
</gene>
<reference evidence="4" key="1">
    <citation type="submission" date="2016-04" db="UniProtKB">
        <authorList>
            <consortium name="WormBaseParasite"/>
        </authorList>
    </citation>
    <scope>IDENTIFICATION</scope>
</reference>
<evidence type="ECO:0000313" key="3">
    <source>
        <dbReference type="Proteomes" id="UP000267027"/>
    </source>
</evidence>
<evidence type="ECO:0000313" key="4">
    <source>
        <dbReference type="WBParaSite" id="ACOC_0001169301-mRNA-1"/>
    </source>
</evidence>
<feature type="compositionally biased region" description="Low complexity" evidence="1">
    <location>
        <begin position="357"/>
        <end position="372"/>
    </location>
</feature>
<dbReference type="AlphaFoldDB" id="A0A158PLR0"/>
<dbReference type="OrthoDB" id="10678229at2759"/>
<dbReference type="Proteomes" id="UP000267027">
    <property type="component" value="Unassembled WGS sequence"/>
</dbReference>
<protein>
    <submittedName>
        <fullName evidence="4">Flocculation protein FLO11-like</fullName>
    </submittedName>
</protein>
<dbReference type="WBParaSite" id="ACOC_0001169301-mRNA-1">
    <property type="protein sequence ID" value="ACOC_0001169301-mRNA-1"/>
    <property type="gene ID" value="ACOC_0001169301"/>
</dbReference>
<evidence type="ECO:0000313" key="2">
    <source>
        <dbReference type="EMBL" id="VDM63279.1"/>
    </source>
</evidence>
<organism evidence="4">
    <name type="scientific">Angiostrongylus costaricensis</name>
    <name type="common">Nematode worm</name>
    <dbReference type="NCBI Taxonomy" id="334426"/>
    <lineage>
        <taxon>Eukaryota</taxon>
        <taxon>Metazoa</taxon>
        <taxon>Ecdysozoa</taxon>
        <taxon>Nematoda</taxon>
        <taxon>Chromadorea</taxon>
        <taxon>Rhabditida</taxon>
        <taxon>Rhabditina</taxon>
        <taxon>Rhabditomorpha</taxon>
        <taxon>Strongyloidea</taxon>
        <taxon>Metastrongylidae</taxon>
        <taxon>Angiostrongylus</taxon>
    </lineage>
</organism>
<proteinExistence type="predicted"/>
<accession>A0A158PLR0</accession>
<sequence>MDKKAQAVVSAPKPAYNVDLIIDRSFLTYPLYHQYLLTPLSDPAEKFRFNALEQHTLPTLPTLHAPPAPPSPSAPPAPPASFSFLYPTNIVPVQMQNYSPASNSGRERSASFPHRPITPRRLVVLRPLAPQSHRMKLKPRKILSKPFIRPPVSLKNHSIRFTNDADTLNDVAVFYKNLQASKRRIKIHEGKSFSELFSSVGATTSILPPVKQNVREELREEVSLSLPSGDPLDAPILLRPLTNDVVELGRLHREQEIVKEEPIDASISRTTHFADSFPILTVDEWSTTTYPSSSTPITSELKTTNMQVDETATIIPTLENTPWTAPPSENSFRPNMIPLAQNFTIDGPLIVINKVDGSTSSSRTNEGNSSSRLPRRTASEVVDRLWLQGRRKHSRAMASKTYRRKPVSSKLMPIDEPSMPERKPFEAFSVLKLPETFPCAILSVRFFTFLDLLLDLRG</sequence>
<evidence type="ECO:0000256" key="1">
    <source>
        <dbReference type="SAM" id="MobiDB-lite"/>
    </source>
</evidence>